<dbReference type="Gene3D" id="3.90.650.10">
    <property type="entry name" value="PurM-like C-terminal domain"/>
    <property type="match status" value="1"/>
</dbReference>
<keyword evidence="3" id="KW-1185">Reference proteome</keyword>
<comment type="caution">
    <text evidence="2">The sequence shown here is derived from an EMBL/GenBank/DDBJ whole genome shotgun (WGS) entry which is preliminary data.</text>
</comment>
<dbReference type="InterPro" id="IPR036921">
    <property type="entry name" value="PurM-like_N_sf"/>
</dbReference>
<dbReference type="SUPFAM" id="SSF55326">
    <property type="entry name" value="PurM N-terminal domain-like"/>
    <property type="match status" value="1"/>
</dbReference>
<dbReference type="EMBL" id="JAJEQX010000001">
    <property type="protein sequence ID" value="MCC2253004.1"/>
    <property type="molecule type" value="Genomic_DNA"/>
</dbReference>
<dbReference type="InterPro" id="IPR010918">
    <property type="entry name" value="PurM-like_C_dom"/>
</dbReference>
<gene>
    <name evidence="2" type="ORF">LKD70_00855</name>
</gene>
<accession>A0ABS8FWA6</accession>
<dbReference type="RefSeq" id="WP_227706166.1">
    <property type="nucleotide sequence ID" value="NZ_JAJEQX010000001.1"/>
</dbReference>
<dbReference type="PANTHER" id="PTHR30303:SF4">
    <property type="entry name" value="HYDROGENASE EXPRESSION_FORMATION PROTEIN HYPE"/>
    <property type="match status" value="1"/>
</dbReference>
<organism evidence="2 3">
    <name type="scientific">Ruminococcus turbiniformis</name>
    <dbReference type="NCBI Taxonomy" id="2881258"/>
    <lineage>
        <taxon>Bacteria</taxon>
        <taxon>Bacillati</taxon>
        <taxon>Bacillota</taxon>
        <taxon>Clostridia</taxon>
        <taxon>Eubacteriales</taxon>
        <taxon>Oscillospiraceae</taxon>
        <taxon>Ruminococcus</taxon>
    </lineage>
</organism>
<dbReference type="InterPro" id="IPR036676">
    <property type="entry name" value="PurM-like_C_sf"/>
</dbReference>
<protein>
    <recommendedName>
        <fullName evidence="1">PurM-like C-terminal domain-containing protein</fullName>
    </recommendedName>
</protein>
<proteinExistence type="predicted"/>
<name>A0ABS8FWA6_9FIRM</name>
<sequence length="365" mass="37845">MRIGRITQTAWNRSVRRQLHTKRSECLYELSPLENCSGISAGGADAFVWAGGTVCGDSPDAGFYAVMHAAGELAARGVCPTGVSVTVLASPEAEEDVFRDAAAAADEACARIGAQVTAVHGEVLPAVSGIVVTADAAGAVEAAESADAAGAAGSVGNVSAAGRNSAAALSGVQNVQGKPGDGWEILLCGYAGLEGTLRIVDEAGEELGTRFVASFLEQTRALSDQLVTPRQIAAAFPAGSSCPVVRHIGSGGVFAALWDLAEISGIGFEIDMRQIPLRQETVEICEYYRLNPYQLTSAGSYLILTDHAAEVADALAGAGARAVRLGTARAQNARVISSGEETRYLDRPAPDELVRWLAERQSGSR</sequence>
<dbReference type="Proteomes" id="UP001198151">
    <property type="component" value="Unassembled WGS sequence"/>
</dbReference>
<dbReference type="SUPFAM" id="SSF56042">
    <property type="entry name" value="PurM C-terminal domain-like"/>
    <property type="match status" value="1"/>
</dbReference>
<evidence type="ECO:0000313" key="2">
    <source>
        <dbReference type="EMBL" id="MCC2253004.1"/>
    </source>
</evidence>
<feature type="domain" description="PurM-like C-terminal" evidence="1">
    <location>
        <begin position="221"/>
        <end position="332"/>
    </location>
</feature>
<evidence type="ECO:0000313" key="3">
    <source>
        <dbReference type="Proteomes" id="UP001198151"/>
    </source>
</evidence>
<evidence type="ECO:0000259" key="1">
    <source>
        <dbReference type="Pfam" id="PF02769"/>
    </source>
</evidence>
<dbReference type="InterPro" id="IPR011854">
    <property type="entry name" value="HypE"/>
</dbReference>
<reference evidence="2 3" key="1">
    <citation type="submission" date="2021-10" db="EMBL/GenBank/DDBJ databases">
        <title>Anaerobic single-cell dispensing facilitates the cultivation of human gut bacteria.</title>
        <authorList>
            <person name="Afrizal A."/>
        </authorList>
    </citation>
    <scope>NUCLEOTIDE SEQUENCE [LARGE SCALE GENOMIC DNA]</scope>
    <source>
        <strain evidence="2 3">CLA-AA-H200</strain>
    </source>
</reference>
<dbReference type="Gene3D" id="3.30.1330.10">
    <property type="entry name" value="PurM-like, N-terminal domain"/>
    <property type="match status" value="1"/>
</dbReference>
<dbReference type="PANTHER" id="PTHR30303">
    <property type="entry name" value="HYDROGENASE ISOENZYMES FORMATION PROTEIN HYPE"/>
    <property type="match status" value="1"/>
</dbReference>
<dbReference type="Pfam" id="PF02769">
    <property type="entry name" value="AIRS_C"/>
    <property type="match status" value="1"/>
</dbReference>